<sequence>MDVEFCDKCENLLYLYIDNETHKIIMKCKSCGNQTEMKDQVIEINNNTTINVDKSDVINSNPFITHDITLPTIKDNMNIKCQNEECNAEKIDIKYIKYDDVNMKYLYICNHCGYKWKNNL</sequence>
<organism evidence="2">
    <name type="scientific">viral metagenome</name>
    <dbReference type="NCBI Taxonomy" id="1070528"/>
    <lineage>
        <taxon>unclassified sequences</taxon>
        <taxon>metagenomes</taxon>
        <taxon>organismal metagenomes</taxon>
    </lineage>
</organism>
<feature type="domain" description="DNA-directed RNA polymerase II subunit RPB9-like zinc ribbon" evidence="1">
    <location>
        <begin position="4"/>
        <end position="58"/>
    </location>
</feature>
<dbReference type="EMBL" id="MN739397">
    <property type="protein sequence ID" value="QHT02715.1"/>
    <property type="molecule type" value="Genomic_DNA"/>
</dbReference>
<dbReference type="AlphaFoldDB" id="A0A6C0CGM5"/>
<proteinExistence type="predicted"/>
<reference evidence="2" key="1">
    <citation type="journal article" date="2020" name="Nature">
        <title>Giant virus diversity and host interactions through global metagenomics.</title>
        <authorList>
            <person name="Schulz F."/>
            <person name="Roux S."/>
            <person name="Paez-Espino D."/>
            <person name="Jungbluth S."/>
            <person name="Walsh D.A."/>
            <person name="Denef V.J."/>
            <person name="McMahon K.D."/>
            <person name="Konstantinidis K.T."/>
            <person name="Eloe-Fadrosh E.A."/>
            <person name="Kyrpides N.C."/>
            <person name="Woyke T."/>
        </authorList>
    </citation>
    <scope>NUCLEOTIDE SEQUENCE</scope>
    <source>
        <strain evidence="2">GVMAG-M-3300020595-32</strain>
    </source>
</reference>
<dbReference type="InterPro" id="IPR001529">
    <property type="entry name" value="Zn_ribbon_RPB9"/>
</dbReference>
<accession>A0A6C0CGM5</accession>
<dbReference type="SMART" id="SM00661">
    <property type="entry name" value="RPOL9"/>
    <property type="match status" value="1"/>
</dbReference>
<evidence type="ECO:0000259" key="1">
    <source>
        <dbReference type="SMART" id="SM00661"/>
    </source>
</evidence>
<dbReference type="GO" id="GO:0006351">
    <property type="term" value="P:DNA-templated transcription"/>
    <property type="evidence" value="ECO:0007669"/>
    <property type="project" value="InterPro"/>
</dbReference>
<dbReference type="SUPFAM" id="SSF57783">
    <property type="entry name" value="Zinc beta-ribbon"/>
    <property type="match status" value="2"/>
</dbReference>
<evidence type="ECO:0000313" key="2">
    <source>
        <dbReference type="EMBL" id="QHT02715.1"/>
    </source>
</evidence>
<protein>
    <recommendedName>
        <fullName evidence="1">DNA-directed RNA polymerase II subunit RPB9-like zinc ribbon domain-containing protein</fullName>
    </recommendedName>
</protein>
<name>A0A6C0CGM5_9ZZZZ</name>
<dbReference type="Gene3D" id="2.20.25.10">
    <property type="match status" value="2"/>
</dbReference>